<keyword evidence="2" id="KW-0813">Transport</keyword>
<accession>A0ABS0TH27</accession>
<dbReference type="Proteomes" id="UP000635665">
    <property type="component" value="Unassembled WGS sequence"/>
</dbReference>
<dbReference type="InterPro" id="IPR058792">
    <property type="entry name" value="Beta-barrel_RND_2"/>
</dbReference>
<dbReference type="InterPro" id="IPR006143">
    <property type="entry name" value="RND_pump_MFP"/>
</dbReference>
<dbReference type="RefSeq" id="WP_198638550.1">
    <property type="nucleotide sequence ID" value="NZ_JAEHNY010000006.1"/>
</dbReference>
<organism evidence="5 6">
    <name type="scientific">Salegentibacter maritimus</name>
    <dbReference type="NCBI Taxonomy" id="2794347"/>
    <lineage>
        <taxon>Bacteria</taxon>
        <taxon>Pseudomonadati</taxon>
        <taxon>Bacteroidota</taxon>
        <taxon>Flavobacteriia</taxon>
        <taxon>Flavobacteriales</taxon>
        <taxon>Flavobacteriaceae</taxon>
        <taxon>Salegentibacter</taxon>
    </lineage>
</organism>
<dbReference type="PANTHER" id="PTHR30097:SF4">
    <property type="entry name" value="SLR6042 PROTEIN"/>
    <property type="match status" value="1"/>
</dbReference>
<comment type="similarity">
    <text evidence="1">Belongs to the membrane fusion protein (MFP) (TC 8.A.1) family.</text>
</comment>
<feature type="domain" description="CusB-like beta-barrel" evidence="3">
    <location>
        <begin position="241"/>
        <end position="310"/>
    </location>
</feature>
<dbReference type="PROSITE" id="PS51257">
    <property type="entry name" value="PROKAR_LIPOPROTEIN"/>
    <property type="match status" value="1"/>
</dbReference>
<dbReference type="NCBIfam" id="TIGR01730">
    <property type="entry name" value="RND_mfp"/>
    <property type="match status" value="1"/>
</dbReference>
<evidence type="ECO:0000259" key="4">
    <source>
        <dbReference type="Pfam" id="PF25973"/>
    </source>
</evidence>
<dbReference type="Pfam" id="PF25954">
    <property type="entry name" value="Beta-barrel_RND_2"/>
    <property type="match status" value="1"/>
</dbReference>
<dbReference type="Gene3D" id="2.40.50.100">
    <property type="match status" value="1"/>
</dbReference>
<evidence type="ECO:0000259" key="3">
    <source>
        <dbReference type="Pfam" id="PF25954"/>
    </source>
</evidence>
<dbReference type="InterPro" id="IPR058647">
    <property type="entry name" value="BSH_CzcB-like"/>
</dbReference>
<keyword evidence="6" id="KW-1185">Reference proteome</keyword>
<dbReference type="EMBL" id="JAEHNY010000006">
    <property type="protein sequence ID" value="MBI6120100.1"/>
    <property type="molecule type" value="Genomic_DNA"/>
</dbReference>
<evidence type="ECO:0000256" key="2">
    <source>
        <dbReference type="ARBA" id="ARBA00022448"/>
    </source>
</evidence>
<dbReference type="PANTHER" id="PTHR30097">
    <property type="entry name" value="CATION EFFLUX SYSTEM PROTEIN CUSB"/>
    <property type="match status" value="1"/>
</dbReference>
<dbReference type="InterPro" id="IPR051909">
    <property type="entry name" value="MFP_Cation_Efflux"/>
</dbReference>
<protein>
    <submittedName>
        <fullName evidence="5">Efflux RND transporter periplasmic adaptor subunit</fullName>
    </submittedName>
</protein>
<evidence type="ECO:0000313" key="5">
    <source>
        <dbReference type="EMBL" id="MBI6120100.1"/>
    </source>
</evidence>
<evidence type="ECO:0000256" key="1">
    <source>
        <dbReference type="ARBA" id="ARBA00009477"/>
    </source>
</evidence>
<evidence type="ECO:0000313" key="6">
    <source>
        <dbReference type="Proteomes" id="UP000635665"/>
    </source>
</evidence>
<name>A0ABS0TH27_9FLAO</name>
<dbReference type="Gene3D" id="2.40.420.20">
    <property type="match status" value="1"/>
</dbReference>
<reference evidence="5 6" key="1">
    <citation type="submission" date="2020-12" db="EMBL/GenBank/DDBJ databases">
        <title>Salegentibacter orientalis sp. nov., isolated from costal sediment.</title>
        <authorList>
            <person name="Lian F.-B."/>
        </authorList>
    </citation>
    <scope>NUCLEOTIDE SEQUENCE [LARGE SCALE GENOMIC DNA]</scope>
    <source>
        <strain evidence="5 6">F60176</strain>
    </source>
</reference>
<dbReference type="Pfam" id="PF25973">
    <property type="entry name" value="BSH_CzcB"/>
    <property type="match status" value="1"/>
</dbReference>
<gene>
    <name evidence="5" type="ORF">I6U50_08700</name>
</gene>
<proteinExistence type="inferred from homology"/>
<dbReference type="SUPFAM" id="SSF111369">
    <property type="entry name" value="HlyD-like secretion proteins"/>
    <property type="match status" value="1"/>
</dbReference>
<dbReference type="Gene3D" id="2.40.30.170">
    <property type="match status" value="1"/>
</dbReference>
<sequence>MIHLSRYTKYSFLILIIFSFFSCNENTSKAEETETSKENKETIHVKEAMLTKNQFESLGIKIDTLSKRNISGFVSANGQLEVPPQSEATVTTVMGANVVKILVIEGDQVSKGEVIAYVSHPDIIEIQTKYLDAFTEKRLQEKEFARQELLYNEGVGSGETFQRAEAALESSRSRVKGLRSKLRLLHLNPKTIEEGNIIQQIPVRSPIEGAIEQVNVKTGQYVASQTSMFEIVNTDHVHADLMVFEKDVAKVEVGQNVTFSVASKPGEEIEAYIISISKTFEQDPKAVHVHAEIKDKPQGLIPGMYVKGRIHIENRQSLALPEEAIFRDGESYYAFTAQEEGEDWSMRPVEIIKGEVVNGWVSVKIMEDLPKATRFVQNNAYYLDAQMNKDEGGHSH</sequence>
<comment type="caution">
    <text evidence="5">The sequence shown here is derived from an EMBL/GenBank/DDBJ whole genome shotgun (WGS) entry which is preliminary data.</text>
</comment>
<feature type="domain" description="CzcB-like barrel-sandwich hybrid" evidence="4">
    <location>
        <begin position="88"/>
        <end position="232"/>
    </location>
</feature>